<dbReference type="GO" id="GO:0071978">
    <property type="term" value="P:bacterial-type flagellum-dependent swarming motility"/>
    <property type="evidence" value="ECO:0007669"/>
    <property type="project" value="TreeGrafter"/>
</dbReference>
<comment type="function">
    <text evidence="1 10">Controls the rotational direction of flagella during chemotaxis.</text>
</comment>
<dbReference type="AlphaFoldDB" id="A0A0E2E7F2"/>
<dbReference type="Pfam" id="PF03748">
    <property type="entry name" value="FliL"/>
    <property type="match status" value="1"/>
</dbReference>
<dbReference type="GO" id="GO:0009425">
    <property type="term" value="C:bacterial-type flagellum basal body"/>
    <property type="evidence" value="ECO:0007669"/>
    <property type="project" value="InterPro"/>
</dbReference>
<accession>A0A0E2E7F2</accession>
<dbReference type="EMBL" id="AGDV01000009">
    <property type="protein sequence ID" value="EMB34262.1"/>
    <property type="molecule type" value="Genomic_DNA"/>
</dbReference>
<organism evidence="11">
    <name type="scientific">Treponema denticola H-22</name>
    <dbReference type="NCBI Taxonomy" id="999432"/>
    <lineage>
        <taxon>Bacteria</taxon>
        <taxon>Pseudomonadati</taxon>
        <taxon>Spirochaetota</taxon>
        <taxon>Spirochaetia</taxon>
        <taxon>Spirochaetales</taxon>
        <taxon>Treponemataceae</taxon>
        <taxon>Treponema</taxon>
    </lineage>
</organism>
<dbReference type="Proteomes" id="UP000011705">
    <property type="component" value="Chromosome"/>
</dbReference>
<name>A0A0E2E7F2_TREDN</name>
<protein>
    <recommendedName>
        <fullName evidence="10">Flagellar protein FliL</fullName>
    </recommendedName>
</protein>
<evidence type="ECO:0000256" key="10">
    <source>
        <dbReference type="RuleBase" id="RU364125"/>
    </source>
</evidence>
<evidence type="ECO:0000313" key="11">
    <source>
        <dbReference type="EMBL" id="EMB34262.1"/>
    </source>
</evidence>
<feature type="transmembrane region" description="Helical" evidence="10">
    <location>
        <begin position="14"/>
        <end position="35"/>
    </location>
</feature>
<evidence type="ECO:0000256" key="5">
    <source>
        <dbReference type="ARBA" id="ARBA00022500"/>
    </source>
</evidence>
<evidence type="ECO:0000256" key="9">
    <source>
        <dbReference type="ARBA" id="ARBA00023136"/>
    </source>
</evidence>
<evidence type="ECO:0000256" key="4">
    <source>
        <dbReference type="ARBA" id="ARBA00022475"/>
    </source>
</evidence>
<comment type="similarity">
    <text evidence="3 10">Belongs to the FliL family.</text>
</comment>
<dbReference type="PANTHER" id="PTHR35091">
    <property type="entry name" value="FLAGELLAR PROTEIN FLIL"/>
    <property type="match status" value="1"/>
</dbReference>
<dbReference type="InterPro" id="IPR005503">
    <property type="entry name" value="FliL"/>
</dbReference>
<dbReference type="RefSeq" id="WP_002683940.1">
    <property type="nucleotide sequence ID" value="NZ_CM001795.1"/>
</dbReference>
<evidence type="ECO:0000256" key="2">
    <source>
        <dbReference type="ARBA" id="ARBA00004162"/>
    </source>
</evidence>
<keyword evidence="4 10" id="KW-1003">Cell membrane</keyword>
<reference evidence="11" key="1">
    <citation type="submission" date="2012-01" db="EMBL/GenBank/DDBJ databases">
        <title>The Genome Sequence of Treponema denticola H-22.</title>
        <authorList>
            <consortium name="The Broad Institute Genome Sequencing Platform"/>
            <person name="Earl A."/>
            <person name="Ward D."/>
            <person name="Feldgarden M."/>
            <person name="Gevers D."/>
            <person name="Blanton J.M."/>
            <person name="Fenno C.J."/>
            <person name="Baranova O.V."/>
            <person name="Mathney J."/>
            <person name="Dewhirst F.E."/>
            <person name="Izard J."/>
            <person name="Young S.K."/>
            <person name="Zeng Q."/>
            <person name="Gargeya S."/>
            <person name="Fitzgerald M."/>
            <person name="Haas B."/>
            <person name="Abouelleil A."/>
            <person name="Alvarado L."/>
            <person name="Arachchi H.M."/>
            <person name="Berlin A."/>
            <person name="Chapman S.B."/>
            <person name="Gearin G."/>
            <person name="Goldberg J."/>
            <person name="Griggs A."/>
            <person name="Gujja S."/>
            <person name="Hansen M."/>
            <person name="Heiman D."/>
            <person name="Howarth C."/>
            <person name="Larimer J."/>
            <person name="Lui A."/>
            <person name="MacDonald P.J.P."/>
            <person name="McCowen C."/>
            <person name="Montmayeur A."/>
            <person name="Murphy C."/>
            <person name="Neiman D."/>
            <person name="Pearson M."/>
            <person name="Priest M."/>
            <person name="Roberts A."/>
            <person name="Saif S."/>
            <person name="Shea T."/>
            <person name="Sisk P."/>
            <person name="Stolte C."/>
            <person name="Sykes S."/>
            <person name="Wortman J."/>
            <person name="Nusbaum C."/>
            <person name="Birren B."/>
        </authorList>
    </citation>
    <scope>NUCLEOTIDE SEQUENCE [LARGE SCALE GENOMIC DNA]</scope>
    <source>
        <strain evidence="11">H-22</strain>
    </source>
</reference>
<dbReference type="GO" id="GO:0006935">
    <property type="term" value="P:chemotaxis"/>
    <property type="evidence" value="ECO:0007669"/>
    <property type="project" value="UniProtKB-KW"/>
</dbReference>
<dbReference type="GO" id="GO:0005886">
    <property type="term" value="C:plasma membrane"/>
    <property type="evidence" value="ECO:0007669"/>
    <property type="project" value="UniProtKB-SubCell"/>
</dbReference>
<dbReference type="HOGENOM" id="CLU_136268_1_0_12"/>
<evidence type="ECO:0000256" key="1">
    <source>
        <dbReference type="ARBA" id="ARBA00002254"/>
    </source>
</evidence>
<comment type="subcellular location">
    <subcellularLocation>
        <location evidence="2">Cell membrane</location>
        <topology evidence="2">Single-pass membrane protein</topology>
    </subcellularLocation>
</comment>
<keyword evidence="5 10" id="KW-0145">Chemotaxis</keyword>
<evidence type="ECO:0000256" key="6">
    <source>
        <dbReference type="ARBA" id="ARBA00022692"/>
    </source>
</evidence>
<evidence type="ECO:0000256" key="3">
    <source>
        <dbReference type="ARBA" id="ARBA00008281"/>
    </source>
</evidence>
<proteinExistence type="inferred from homology"/>
<evidence type="ECO:0000256" key="7">
    <source>
        <dbReference type="ARBA" id="ARBA00022779"/>
    </source>
</evidence>
<keyword evidence="8 10" id="KW-1133">Transmembrane helix</keyword>
<dbReference type="PANTHER" id="PTHR35091:SF2">
    <property type="entry name" value="FLAGELLAR PROTEIN FLIL"/>
    <property type="match status" value="1"/>
</dbReference>
<comment type="caution">
    <text evidence="11">The sequence shown here is derived from an EMBL/GenBank/DDBJ whole genome shotgun (WGS) entry which is preliminary data.</text>
</comment>
<sequence length="156" mass="18189">MLKNNRKGLKLYKFLKYVLFAVVLIIIVGSVFSLFKKKNTDEVLRSESPSEIRGKKALYSDLGRLRIPTADANSGTLVVFPVLEYNSEDKAFEEELVQKKEDIRKSLIDWFSQKTVYELYTMPENEVKKEVLAEINSILNLSRIKRIYFKDFVILE</sequence>
<keyword evidence="6 10" id="KW-0812">Transmembrane</keyword>
<gene>
    <name evidence="11" type="ORF">HMPREF9726_01011</name>
</gene>
<keyword evidence="7 10" id="KW-0283">Flagellar rotation</keyword>
<keyword evidence="9 10" id="KW-0472">Membrane</keyword>
<dbReference type="PATRIC" id="fig|999432.5.peg.1051"/>
<evidence type="ECO:0000256" key="8">
    <source>
        <dbReference type="ARBA" id="ARBA00022989"/>
    </source>
</evidence>